<dbReference type="EMBL" id="KB932201">
    <property type="protein sequence ID" value="KCV73232.1"/>
    <property type="molecule type" value="Genomic_DNA"/>
</dbReference>
<dbReference type="Gene3D" id="3.40.50.300">
    <property type="entry name" value="P-loop containing nucleotide triphosphate hydrolases"/>
    <property type="match status" value="2"/>
</dbReference>
<dbReference type="RefSeq" id="XP_009492933.1">
    <property type="nucleotide sequence ID" value="XM_009494658.1"/>
</dbReference>
<dbReference type="GeneID" id="20525498"/>
<dbReference type="Pfam" id="PF00735">
    <property type="entry name" value="Septin"/>
    <property type="match status" value="2"/>
</dbReference>
<keyword evidence="5" id="KW-1185">Reference proteome</keyword>
<feature type="compositionally biased region" description="Basic and acidic residues" evidence="2">
    <location>
        <begin position="247"/>
        <end position="264"/>
    </location>
</feature>
<feature type="region of interest" description="Disordered" evidence="2">
    <location>
        <begin position="235"/>
        <end position="290"/>
    </location>
</feature>
<keyword evidence="1" id="KW-0547">Nucleotide-binding</keyword>
<protein>
    <recommendedName>
        <fullName evidence="3">Septin-type G domain-containing protein</fullName>
    </recommendedName>
</protein>
<dbReference type="PANTHER" id="PTHR18884">
    <property type="entry name" value="SEPTIN"/>
    <property type="match status" value="1"/>
</dbReference>
<evidence type="ECO:0000256" key="2">
    <source>
        <dbReference type="SAM" id="MobiDB-lite"/>
    </source>
</evidence>
<dbReference type="PROSITE" id="PS51719">
    <property type="entry name" value="G_SEPTIN"/>
    <property type="match status" value="1"/>
</dbReference>
<comment type="similarity">
    <text evidence="1">Belongs to the TRAFAC class TrmE-Era-EngA-EngB-Septin-like GTPase superfamily. Septin GTPase family.</text>
</comment>
<feature type="compositionally biased region" description="Low complexity" evidence="2">
    <location>
        <begin position="265"/>
        <end position="275"/>
    </location>
</feature>
<reference evidence="4" key="1">
    <citation type="submission" date="2013-04" db="EMBL/GenBank/DDBJ databases">
        <title>The Genome Sequence of Fonticula alba ATCC 38817.</title>
        <authorList>
            <consortium name="The Broad Institute Genomics Platform"/>
            <person name="Russ C."/>
            <person name="Cuomo C."/>
            <person name="Burger G."/>
            <person name="Gray M.W."/>
            <person name="Holland P.W.H."/>
            <person name="King N."/>
            <person name="Lang F.B.F."/>
            <person name="Roger A.J."/>
            <person name="Ruiz-Trillo I."/>
            <person name="Brown M."/>
            <person name="Walker B."/>
            <person name="Young S."/>
            <person name="Zeng Q."/>
            <person name="Gargeya S."/>
            <person name="Fitzgerald M."/>
            <person name="Haas B."/>
            <person name="Abouelleil A."/>
            <person name="Allen A.W."/>
            <person name="Alvarado L."/>
            <person name="Arachchi H.M."/>
            <person name="Berlin A.M."/>
            <person name="Chapman S.B."/>
            <person name="Gainer-Dewar J."/>
            <person name="Goldberg J."/>
            <person name="Griggs A."/>
            <person name="Gujja S."/>
            <person name="Hansen M."/>
            <person name="Howarth C."/>
            <person name="Imamovic A."/>
            <person name="Ireland A."/>
            <person name="Larimer J."/>
            <person name="McCowan C."/>
            <person name="Murphy C."/>
            <person name="Pearson M."/>
            <person name="Poon T.W."/>
            <person name="Priest M."/>
            <person name="Roberts A."/>
            <person name="Saif S."/>
            <person name="Shea T."/>
            <person name="Sisk P."/>
            <person name="Sykes S."/>
            <person name="Wortman J."/>
            <person name="Nusbaum C."/>
            <person name="Birren B."/>
        </authorList>
    </citation>
    <scope>NUCLEOTIDE SEQUENCE [LARGE SCALE GENOMIC DNA]</scope>
    <source>
        <strain evidence="4">ATCC 38817</strain>
    </source>
</reference>
<feature type="domain" description="Septin-type G" evidence="3">
    <location>
        <begin position="1"/>
        <end position="115"/>
    </location>
</feature>
<evidence type="ECO:0000259" key="3">
    <source>
        <dbReference type="PROSITE" id="PS51719"/>
    </source>
</evidence>
<accession>A0A058ZI81</accession>
<dbReference type="GO" id="GO:0005525">
    <property type="term" value="F:GTP binding"/>
    <property type="evidence" value="ECO:0007669"/>
    <property type="project" value="UniProtKB-KW"/>
</dbReference>
<keyword evidence="1" id="KW-0342">GTP-binding</keyword>
<proteinExistence type="inferred from homology"/>
<gene>
    <name evidence="4" type="ORF">H696_00773</name>
</gene>
<evidence type="ECO:0000256" key="1">
    <source>
        <dbReference type="RuleBase" id="RU004560"/>
    </source>
</evidence>
<dbReference type="Proteomes" id="UP000030693">
    <property type="component" value="Unassembled WGS sequence"/>
</dbReference>
<dbReference type="InterPro" id="IPR027417">
    <property type="entry name" value="P-loop_NTPase"/>
</dbReference>
<evidence type="ECO:0000313" key="4">
    <source>
        <dbReference type="EMBL" id="KCV73232.1"/>
    </source>
</evidence>
<dbReference type="InterPro" id="IPR030379">
    <property type="entry name" value="G_SEPTIN_dom"/>
</dbReference>
<dbReference type="eggNOG" id="KOG2655">
    <property type="taxonomic scope" value="Eukaryota"/>
</dbReference>
<organism evidence="4">
    <name type="scientific">Fonticula alba</name>
    <name type="common">Slime mold</name>
    <dbReference type="NCBI Taxonomy" id="691883"/>
    <lineage>
        <taxon>Eukaryota</taxon>
        <taxon>Rotosphaerida</taxon>
        <taxon>Fonticulaceae</taxon>
        <taxon>Fonticula</taxon>
    </lineage>
</organism>
<sequence>MIVGSAGLGKTTLVQAMTEGHDLSGPSHPIDLPSTVAVSARSMVLDISGALTQLSIIDTPGFGAGLDRRDHFEAVVNYVEQQQLRYLIEESRVDRSLNVIDTRVHVAVYMIPPTGTANVTEKLPGHKEPVLVRKYPWGTINVEDPEICDYTLLASCLLDNSTHIEFFTERSRLIHYESFRREVLSSAADGGHLDTAAIEALLDQNLQLENARANQSDAASKHHIGSLLSAMSAFGEEEEPPVVKKTRTPEELMERALRREELSRRGSSSQQSPQLTDSTEAPSLVTADSVTSFAESADVAV</sequence>
<dbReference type="STRING" id="691883.A0A058ZI81"/>
<name>A0A058ZI81_FONAL</name>
<dbReference type="SUPFAM" id="SSF52540">
    <property type="entry name" value="P-loop containing nucleoside triphosphate hydrolases"/>
    <property type="match status" value="1"/>
</dbReference>
<feature type="compositionally biased region" description="Polar residues" evidence="2">
    <location>
        <begin position="276"/>
        <end position="290"/>
    </location>
</feature>
<evidence type="ECO:0000313" key="5">
    <source>
        <dbReference type="Proteomes" id="UP000030693"/>
    </source>
</evidence>
<dbReference type="AlphaFoldDB" id="A0A058ZI81"/>
<dbReference type="OrthoDB" id="416553at2759"/>